<evidence type="ECO:0000313" key="2">
    <source>
        <dbReference type="Proteomes" id="UP000266720"/>
    </source>
</evidence>
<dbReference type="STRING" id="697581.TCARB_1837"/>
<dbReference type="EMBL" id="CP007493">
    <property type="protein sequence ID" value="AJB42873.1"/>
    <property type="molecule type" value="Genomic_DNA"/>
</dbReference>
<dbReference type="KEGG" id="tcb:TCARB_1837"/>
<organism evidence="1 2">
    <name type="scientific">Thermofilum adornatum 1505</name>
    <dbReference type="NCBI Taxonomy" id="697581"/>
    <lineage>
        <taxon>Archaea</taxon>
        <taxon>Thermoproteota</taxon>
        <taxon>Thermoprotei</taxon>
        <taxon>Thermofilales</taxon>
        <taxon>Thermofilaceae</taxon>
        <taxon>Thermofilum</taxon>
    </lineage>
</organism>
<accession>A0A3G1A8Y6</accession>
<reference evidence="2" key="1">
    <citation type="book" date="2010" name="EXTREMOPHILES" publisher="0:0-0">
        <title>Complete genome sequences of ten hyperthermophilic archaea reveal their metabolic capabilities and possible ecological roles.</title>
        <editorList>
            <person name="?"/>
        </editorList>
        <authorList>
            <person name="Ravin N.V."/>
            <person name="Mardanov A.V."/>
            <person name="Bonch-Osmolovskaya E.A."/>
            <person name="Skryabin K.G."/>
        </authorList>
    </citation>
    <scope>NUCLEOTIDE SEQUENCE [LARGE SCALE GENOMIC DNA]</scope>
    <source>
        <strain evidence="2">1505</strain>
    </source>
</reference>
<dbReference type="Proteomes" id="UP000266720">
    <property type="component" value="Chromosome"/>
</dbReference>
<protein>
    <submittedName>
        <fullName evidence="1">Uncharacterized protein</fullName>
    </submittedName>
</protein>
<dbReference type="AlphaFoldDB" id="A0A3G1A8Y6"/>
<evidence type="ECO:0000313" key="1">
    <source>
        <dbReference type="EMBL" id="AJB42873.1"/>
    </source>
</evidence>
<name>A0A3G1A8Y6_9CREN</name>
<sequence>MVREILLDGVCEAFLSSRLLKIFEFWSPSSRFLSGSLGRKQYSKEINLKSQLFFLLDWMYAKESVCMKKRMLPRATSEKK</sequence>
<proteinExistence type="predicted"/>
<gene>
    <name evidence="1" type="ORF">TCARB_1837</name>
</gene>